<keyword evidence="2" id="KW-0677">Repeat</keyword>
<dbReference type="InterPro" id="IPR002182">
    <property type="entry name" value="NB-ARC"/>
</dbReference>
<dbReference type="InterPro" id="IPR001680">
    <property type="entry name" value="WD40_rpt"/>
</dbReference>
<dbReference type="PANTHER" id="PTHR44019">
    <property type="entry name" value="WD REPEAT-CONTAINING PROTEIN 55"/>
    <property type="match status" value="1"/>
</dbReference>
<keyword evidence="6" id="KW-1185">Reference proteome</keyword>
<dbReference type="PROSITE" id="PS50231">
    <property type="entry name" value="RICIN_B_LECTIN"/>
    <property type="match status" value="1"/>
</dbReference>
<dbReference type="CDD" id="cd00093">
    <property type="entry name" value="HTH_XRE"/>
    <property type="match status" value="1"/>
</dbReference>
<dbReference type="SUPFAM" id="SSF52540">
    <property type="entry name" value="P-loop containing nucleoside triphosphate hydrolases"/>
    <property type="match status" value="1"/>
</dbReference>
<dbReference type="OrthoDB" id="567898at2"/>
<evidence type="ECO:0000256" key="2">
    <source>
        <dbReference type="ARBA" id="ARBA00022737"/>
    </source>
</evidence>
<dbReference type="PANTHER" id="PTHR44019:SF8">
    <property type="entry name" value="POC1 CENTRIOLAR PROTEIN HOMOLOG"/>
    <property type="match status" value="1"/>
</dbReference>
<feature type="repeat" description="WD" evidence="3">
    <location>
        <begin position="1073"/>
        <end position="1114"/>
    </location>
</feature>
<dbReference type="CDD" id="cd00200">
    <property type="entry name" value="WD40"/>
    <property type="match status" value="2"/>
</dbReference>
<feature type="repeat" description="WD" evidence="3">
    <location>
        <begin position="982"/>
        <end position="1023"/>
    </location>
</feature>
<dbReference type="InterPro" id="IPR027417">
    <property type="entry name" value="P-loop_NTPase"/>
</dbReference>
<dbReference type="PROSITE" id="PS50294">
    <property type="entry name" value="WD_REPEATS_REGION"/>
    <property type="match status" value="13"/>
</dbReference>
<dbReference type="SUPFAM" id="SSF141571">
    <property type="entry name" value="Pentapeptide repeat-like"/>
    <property type="match status" value="1"/>
</dbReference>
<feature type="repeat" description="WD" evidence="3">
    <location>
        <begin position="854"/>
        <end position="895"/>
    </location>
</feature>
<evidence type="ECO:0000313" key="6">
    <source>
        <dbReference type="Proteomes" id="UP000320055"/>
    </source>
</evidence>
<feature type="repeat" description="WD" evidence="3">
    <location>
        <begin position="602"/>
        <end position="643"/>
    </location>
</feature>
<accession>A0A563VLT8</accession>
<dbReference type="GO" id="GO:0043531">
    <property type="term" value="F:ADP binding"/>
    <property type="evidence" value="ECO:0007669"/>
    <property type="project" value="InterPro"/>
</dbReference>
<dbReference type="Pfam" id="PF00400">
    <property type="entry name" value="WD40"/>
    <property type="match status" value="14"/>
</dbReference>
<dbReference type="InterPro" id="IPR015943">
    <property type="entry name" value="WD40/YVTN_repeat-like_dom_sf"/>
</dbReference>
<feature type="repeat" description="WD" evidence="3">
    <location>
        <begin position="896"/>
        <end position="939"/>
    </location>
</feature>
<dbReference type="PROSITE" id="PS50082">
    <property type="entry name" value="WD_REPEATS_2"/>
    <property type="match status" value="14"/>
</dbReference>
<evidence type="ECO:0000313" key="5">
    <source>
        <dbReference type="EMBL" id="VEP12416.1"/>
    </source>
</evidence>
<feature type="repeat" description="WD" evidence="3">
    <location>
        <begin position="940"/>
        <end position="981"/>
    </location>
</feature>
<dbReference type="SMART" id="SM00320">
    <property type="entry name" value="WD40"/>
    <property type="match status" value="14"/>
</dbReference>
<feature type="domain" description="NB-ARC" evidence="4">
    <location>
        <begin position="110"/>
        <end position="211"/>
    </location>
</feature>
<dbReference type="Gene3D" id="3.40.50.300">
    <property type="entry name" value="P-loop containing nucleotide triphosphate hydrolases"/>
    <property type="match status" value="1"/>
</dbReference>
<dbReference type="PROSITE" id="PS00678">
    <property type="entry name" value="WD_REPEATS_1"/>
    <property type="match status" value="9"/>
</dbReference>
<evidence type="ECO:0000256" key="3">
    <source>
        <dbReference type="PROSITE-ProRule" id="PRU00221"/>
    </source>
</evidence>
<dbReference type="EMBL" id="CAACVJ010000055">
    <property type="protein sequence ID" value="VEP12416.1"/>
    <property type="molecule type" value="Genomic_DNA"/>
</dbReference>
<gene>
    <name evidence="5" type="ORF">H1P_1480014</name>
</gene>
<feature type="repeat" description="WD" evidence="3">
    <location>
        <begin position="770"/>
        <end position="811"/>
    </location>
</feature>
<feature type="repeat" description="WD" evidence="3">
    <location>
        <begin position="1024"/>
        <end position="1072"/>
    </location>
</feature>
<feature type="repeat" description="WD" evidence="3">
    <location>
        <begin position="686"/>
        <end position="727"/>
    </location>
</feature>
<dbReference type="PRINTS" id="PR00320">
    <property type="entry name" value="GPROTEINBRPT"/>
</dbReference>
<dbReference type="PRINTS" id="PR00364">
    <property type="entry name" value="DISEASERSIST"/>
</dbReference>
<feature type="repeat" description="WD" evidence="3">
    <location>
        <begin position="644"/>
        <end position="685"/>
    </location>
</feature>
<dbReference type="SUPFAM" id="SSF50998">
    <property type="entry name" value="Quinoprotein alcohol dehydrogenase-like"/>
    <property type="match status" value="2"/>
</dbReference>
<feature type="repeat" description="WD" evidence="3">
    <location>
        <begin position="1115"/>
        <end position="1156"/>
    </location>
</feature>
<evidence type="ECO:0000259" key="4">
    <source>
        <dbReference type="Pfam" id="PF00931"/>
    </source>
</evidence>
<evidence type="ECO:0000256" key="1">
    <source>
        <dbReference type="ARBA" id="ARBA00022574"/>
    </source>
</evidence>
<protein>
    <recommendedName>
        <fullName evidence="4">NB-ARC domain-containing protein</fullName>
    </recommendedName>
</protein>
<dbReference type="Gene3D" id="2.130.10.10">
    <property type="entry name" value="YVTN repeat-like/Quinoprotein amine dehydrogenase"/>
    <property type="match status" value="6"/>
</dbReference>
<keyword evidence="1 3" id="KW-0853">WD repeat</keyword>
<name>A0A563VLT8_9CYAN</name>
<dbReference type="InterPro" id="IPR020472">
    <property type="entry name" value="WD40_PAC1"/>
</dbReference>
<proteinExistence type="predicted"/>
<organism evidence="5 6">
    <name type="scientific">Hyella patelloides LEGE 07179</name>
    <dbReference type="NCBI Taxonomy" id="945734"/>
    <lineage>
        <taxon>Bacteria</taxon>
        <taxon>Bacillati</taxon>
        <taxon>Cyanobacteriota</taxon>
        <taxon>Cyanophyceae</taxon>
        <taxon>Pleurocapsales</taxon>
        <taxon>Hyellaceae</taxon>
        <taxon>Hyella</taxon>
    </lineage>
</organism>
<dbReference type="InterPro" id="IPR001387">
    <property type="entry name" value="Cro/C1-type_HTH"/>
</dbReference>
<dbReference type="InterPro" id="IPR019775">
    <property type="entry name" value="WD40_repeat_CS"/>
</dbReference>
<feature type="repeat" description="WD" evidence="3">
    <location>
        <begin position="560"/>
        <end position="601"/>
    </location>
</feature>
<dbReference type="RefSeq" id="WP_144870415.1">
    <property type="nucleotide sequence ID" value="NZ_LR213899.1"/>
</dbReference>
<dbReference type="InterPro" id="IPR050505">
    <property type="entry name" value="WDR55/POC1"/>
</dbReference>
<sequence length="1194" mass="132452">MVALKVSARSLAIVKQARKAKGWTIDDYRWLEEASKVLGTSWQEKGYFANGISEGTWKRFLSGKYAVNVDAFKAFCQVLGLKWQEIIDHKNHQDWGEEIDVSVFFGRSQEIKMLQKYILEDRCRLVTVLGMGGIGKTSLSIKVTQLVENKFEFVICRSLRNTPSVEQVIADFIQFVSKQKQKDLPNSLEQKVSLLLQYLSSSRCLLILDNVESILQSGNNKSPNLSRESYRVGYENYGYLIRAIAEAKHQSCLILTSRESLPELSTLEGDNLPVRCLQLTGLSHLEGQKLLSAKGSFSGTKTEWQSLVARYSGNPLALKIVSSSILDFFNGSVTDFIKVLQQDPLIFDDISDLLQQQFTRLTLLQQQIMYWLAINREPISIQNLQQDLIIPVSSRVLFQALISLQKRSLIENIDNLFSLQTVVLEYIIYQLIVKITEEIVNQNIDILNKISLVKSQAKDYLRESQETQLIRPIVNNLSNFLGRRENIKKQIDEILQSLHSQSHSQQRGYLSGNIINILRHLNIDLQGYDFSGLTVWQANLQGLKLHNVNFANADLSKSVFTETLGNILSAIFSPDGKTLATCDTDCQIRLWEVATGKLLIICKGHTNWIRSIAFSPDGNVLASGGADRTVKFWQVKDGICLKTCRGHENEIFSVAFSPDNKTLISASGDHILRLWNITTGKCIQTLEGHESYVRSVAFSPLGDLVASGSDDGTMKIWDITTGECIQTLKDHKNGVRSVAFSPDGHVLASGSSDRTVKLWDVSTGKCLATYKQHTSGVSAVAFSSDGMTLASGSCDRTVRLWNYHTGTCIRTIYGHTNQIFSLAFSPEGRKIVCVSLDQTVRIWDCHNGKCLKTWQGSTDWVFPVAFNSQGNLIASGSNDSTVRIWDWENNVCLQSLSGHSDLVCAVAFAPINSKGIVASASRDRTIRLWDVTTSKCLQILQGHEDWVYAVAFSPDGTILASGGADQTAKLWDIKTGNCFKTFSGHTNQVWSVAFHPDGKILATSNSDPIIRLWDLETNNLLTSLTGHKNRVTSVDFSPILDQGRNKGGILASGSMDNAIAIWDYQQGQLIKTLKGHDNWVFSVAISPDGQTLASASHDQSVRLWDIETGKCLHICHGNDYLASSVAFHPHGHIVASGSQDQTIRLWEVETGKCLQILQLARLYEGMNITGAKGLTSAQKATLKALGASSGGAFI</sequence>
<dbReference type="Proteomes" id="UP000320055">
    <property type="component" value="Unassembled WGS sequence"/>
</dbReference>
<dbReference type="AlphaFoldDB" id="A0A563VLT8"/>
<feature type="repeat" description="WD" evidence="3">
    <location>
        <begin position="812"/>
        <end position="853"/>
    </location>
</feature>
<dbReference type="Pfam" id="PF00931">
    <property type="entry name" value="NB-ARC"/>
    <property type="match status" value="1"/>
</dbReference>
<reference evidence="5 6" key="1">
    <citation type="submission" date="2019-01" db="EMBL/GenBank/DDBJ databases">
        <authorList>
            <person name="Brito A."/>
        </authorList>
    </citation>
    <scope>NUCLEOTIDE SEQUENCE [LARGE SCALE GENOMIC DNA]</scope>
    <source>
        <strain evidence="5">1</strain>
    </source>
</reference>
<feature type="repeat" description="WD" evidence="3">
    <location>
        <begin position="728"/>
        <end position="769"/>
    </location>
</feature>
<dbReference type="InterPro" id="IPR011047">
    <property type="entry name" value="Quinoprotein_ADH-like_sf"/>
</dbReference>